<name>A0A151MEK6_ALLMI</name>
<comment type="caution">
    <text evidence="2">The sequence shown here is derived from an EMBL/GenBank/DDBJ whole genome shotgun (WGS) entry which is preliminary data.</text>
</comment>
<proteinExistence type="predicted"/>
<organism evidence="2 3">
    <name type="scientific">Alligator mississippiensis</name>
    <name type="common">American alligator</name>
    <dbReference type="NCBI Taxonomy" id="8496"/>
    <lineage>
        <taxon>Eukaryota</taxon>
        <taxon>Metazoa</taxon>
        <taxon>Chordata</taxon>
        <taxon>Craniata</taxon>
        <taxon>Vertebrata</taxon>
        <taxon>Euteleostomi</taxon>
        <taxon>Archelosauria</taxon>
        <taxon>Archosauria</taxon>
        <taxon>Crocodylia</taxon>
        <taxon>Alligatoridae</taxon>
        <taxon>Alligatorinae</taxon>
        <taxon>Alligator</taxon>
    </lineage>
</organism>
<dbReference type="AlphaFoldDB" id="A0A151MEK6"/>
<feature type="region of interest" description="Disordered" evidence="1">
    <location>
        <begin position="85"/>
        <end position="113"/>
    </location>
</feature>
<evidence type="ECO:0000256" key="1">
    <source>
        <dbReference type="SAM" id="MobiDB-lite"/>
    </source>
</evidence>
<sequence length="113" mass="12116">MVARLHCSPARKKNEKNPGLIVPASAGQSPLPLGLCANLLKPEAVAGVKESATSCESQERLNPWPGTQLYLPSSAVPMTHESLPLAGQREGGRKSHTHAHTYSHTHSCMQSQQ</sequence>
<dbReference type="EMBL" id="AKHW03006215">
    <property type="protein sequence ID" value="KYO22947.1"/>
    <property type="molecule type" value="Genomic_DNA"/>
</dbReference>
<evidence type="ECO:0000313" key="2">
    <source>
        <dbReference type="EMBL" id="KYO22947.1"/>
    </source>
</evidence>
<dbReference type="Proteomes" id="UP000050525">
    <property type="component" value="Unassembled WGS sequence"/>
</dbReference>
<feature type="compositionally biased region" description="Basic residues" evidence="1">
    <location>
        <begin position="94"/>
        <end position="103"/>
    </location>
</feature>
<keyword evidence="3" id="KW-1185">Reference proteome</keyword>
<gene>
    <name evidence="2" type="ORF">Y1Q_0005459</name>
</gene>
<accession>A0A151MEK6</accession>
<reference evidence="2 3" key="1">
    <citation type="journal article" date="2012" name="Genome Biol.">
        <title>Sequencing three crocodilian genomes to illuminate the evolution of archosaurs and amniotes.</title>
        <authorList>
            <person name="St John J.A."/>
            <person name="Braun E.L."/>
            <person name="Isberg S.R."/>
            <person name="Miles L.G."/>
            <person name="Chong A.Y."/>
            <person name="Gongora J."/>
            <person name="Dalzell P."/>
            <person name="Moran C."/>
            <person name="Bed'hom B."/>
            <person name="Abzhanov A."/>
            <person name="Burgess S.C."/>
            <person name="Cooksey A.M."/>
            <person name="Castoe T.A."/>
            <person name="Crawford N.G."/>
            <person name="Densmore L.D."/>
            <person name="Drew J.C."/>
            <person name="Edwards S.V."/>
            <person name="Faircloth B.C."/>
            <person name="Fujita M.K."/>
            <person name="Greenwold M.J."/>
            <person name="Hoffmann F.G."/>
            <person name="Howard J.M."/>
            <person name="Iguchi T."/>
            <person name="Janes D.E."/>
            <person name="Khan S.Y."/>
            <person name="Kohno S."/>
            <person name="de Koning A.J."/>
            <person name="Lance S.L."/>
            <person name="McCarthy F.M."/>
            <person name="McCormack J.E."/>
            <person name="Merchant M.E."/>
            <person name="Peterson D.G."/>
            <person name="Pollock D.D."/>
            <person name="Pourmand N."/>
            <person name="Raney B.J."/>
            <person name="Roessler K.A."/>
            <person name="Sanford J.R."/>
            <person name="Sawyer R.H."/>
            <person name="Schmidt C.J."/>
            <person name="Triplett E.W."/>
            <person name="Tuberville T.D."/>
            <person name="Venegas-Anaya M."/>
            <person name="Howard J.T."/>
            <person name="Jarvis E.D."/>
            <person name="Guillette L.J.Jr."/>
            <person name="Glenn T.C."/>
            <person name="Green R.E."/>
            <person name="Ray D.A."/>
        </authorList>
    </citation>
    <scope>NUCLEOTIDE SEQUENCE [LARGE SCALE GENOMIC DNA]</scope>
    <source>
        <strain evidence="2">KSC_2009_1</strain>
    </source>
</reference>
<protein>
    <submittedName>
        <fullName evidence="2">Uncharacterized protein</fullName>
    </submittedName>
</protein>
<feature type="region of interest" description="Disordered" evidence="1">
    <location>
        <begin position="1"/>
        <end position="23"/>
    </location>
</feature>
<evidence type="ECO:0000313" key="3">
    <source>
        <dbReference type="Proteomes" id="UP000050525"/>
    </source>
</evidence>